<keyword evidence="4" id="KW-0804">Transcription</keyword>
<dbReference type="KEGG" id="kqi:F1D05_30325"/>
<reference evidence="7" key="1">
    <citation type="submission" date="2019-09" db="EMBL/GenBank/DDBJ databases">
        <title>Antimicrobial potential of Antarctic Bacteria.</title>
        <authorList>
            <person name="Benaud N."/>
            <person name="Edwards R.J."/>
            <person name="Ferrari B.C."/>
        </authorList>
    </citation>
    <scope>NUCLEOTIDE SEQUENCE [LARGE SCALE GENOMIC DNA]</scope>
    <source>
        <strain evidence="7">SPB151</strain>
    </source>
</reference>
<dbReference type="SUPFAM" id="SSF52172">
    <property type="entry name" value="CheY-like"/>
    <property type="match status" value="1"/>
</dbReference>
<evidence type="ECO:0000256" key="4">
    <source>
        <dbReference type="ARBA" id="ARBA00023163"/>
    </source>
</evidence>
<protein>
    <submittedName>
        <fullName evidence="6">GAF and ANTAR domain-containing protein</fullName>
    </submittedName>
</protein>
<keyword evidence="3" id="KW-0805">Transcription regulation</keyword>
<keyword evidence="7" id="KW-1185">Reference proteome</keyword>
<dbReference type="InterPro" id="IPR005561">
    <property type="entry name" value="ANTAR"/>
</dbReference>
<evidence type="ECO:0000313" key="6">
    <source>
        <dbReference type="EMBL" id="QNE21437.1"/>
    </source>
</evidence>
<organism evidence="6 7">
    <name type="scientific">Kribbella qitaiheensis</name>
    <dbReference type="NCBI Taxonomy" id="1544730"/>
    <lineage>
        <taxon>Bacteria</taxon>
        <taxon>Bacillati</taxon>
        <taxon>Actinomycetota</taxon>
        <taxon>Actinomycetes</taxon>
        <taxon>Propionibacteriales</taxon>
        <taxon>Kribbellaceae</taxon>
        <taxon>Kribbella</taxon>
    </lineage>
</organism>
<dbReference type="InterPro" id="IPR036388">
    <property type="entry name" value="WH-like_DNA-bd_sf"/>
</dbReference>
<dbReference type="SMART" id="SM01012">
    <property type="entry name" value="ANTAR"/>
    <property type="match status" value="1"/>
</dbReference>
<sequence>MPGDHSSAQSFGRLAAELHELDNVEATVEHVIQFALQAAWCNCASVVLIAKSRRPQILTLTELYQSQIDAAAEPLLTVIHDEAALLITDVKTETRWPAQWRGGLLAAGIGSAIHLPLLVAGRAQAVLSLYSEQPHGFDNDDVAVAHILARHASVAISSARHRASMDQAVDARRAIGQAIGILQERYNLDTDQAFEVLKRYSQDINRKLRVIADELIATRHLPQRH</sequence>
<reference evidence="6 7" key="2">
    <citation type="journal article" date="2020" name="Microbiol. Resour. Announc.">
        <title>Antarctic desert soil bacteria exhibit high novel natural product potential, evaluated through long-read genome sequencing and comparative genomics.</title>
        <authorList>
            <person name="Benaud N."/>
            <person name="Edwards R.J."/>
            <person name="Amos T.G."/>
            <person name="D'Agostino P.M."/>
            <person name="Gutierrez-Chavez C."/>
            <person name="Montgomery K."/>
            <person name="Nicetic I."/>
            <person name="Ferrari B.C."/>
        </authorList>
    </citation>
    <scope>NUCLEOTIDE SEQUENCE [LARGE SCALE GENOMIC DNA]</scope>
    <source>
        <strain evidence="6 7">SPB151</strain>
    </source>
</reference>
<accession>A0A7G6X5C2</accession>
<dbReference type="InterPro" id="IPR029016">
    <property type="entry name" value="GAF-like_dom_sf"/>
</dbReference>
<proteinExistence type="predicted"/>
<name>A0A7G6X5C2_9ACTN</name>
<dbReference type="Gene3D" id="3.30.450.40">
    <property type="match status" value="1"/>
</dbReference>
<feature type="domain" description="ANTAR" evidence="5">
    <location>
        <begin position="155"/>
        <end position="216"/>
    </location>
</feature>
<dbReference type="InterPro" id="IPR012074">
    <property type="entry name" value="GAF_ANTAR"/>
</dbReference>
<dbReference type="Proteomes" id="UP000515563">
    <property type="component" value="Chromosome"/>
</dbReference>
<dbReference type="PROSITE" id="PS50921">
    <property type="entry name" value="ANTAR"/>
    <property type="match status" value="1"/>
</dbReference>
<dbReference type="PIRSF" id="PIRSF036625">
    <property type="entry name" value="GAF_ANTAR"/>
    <property type="match status" value="1"/>
</dbReference>
<dbReference type="AlphaFoldDB" id="A0A7G6X5C2"/>
<dbReference type="Gene3D" id="1.10.10.10">
    <property type="entry name" value="Winged helix-like DNA-binding domain superfamily/Winged helix DNA-binding domain"/>
    <property type="match status" value="1"/>
</dbReference>
<evidence type="ECO:0000256" key="1">
    <source>
        <dbReference type="ARBA" id="ARBA00022679"/>
    </source>
</evidence>
<dbReference type="InterPro" id="IPR011006">
    <property type="entry name" value="CheY-like_superfamily"/>
</dbReference>
<dbReference type="RefSeq" id="WP_185443841.1">
    <property type="nucleotide sequence ID" value="NZ_CP043661.1"/>
</dbReference>
<evidence type="ECO:0000313" key="7">
    <source>
        <dbReference type="Proteomes" id="UP000515563"/>
    </source>
</evidence>
<evidence type="ECO:0000259" key="5">
    <source>
        <dbReference type="PROSITE" id="PS50921"/>
    </source>
</evidence>
<dbReference type="GO" id="GO:0003723">
    <property type="term" value="F:RNA binding"/>
    <property type="evidence" value="ECO:0007669"/>
    <property type="project" value="InterPro"/>
</dbReference>
<dbReference type="GO" id="GO:0016301">
    <property type="term" value="F:kinase activity"/>
    <property type="evidence" value="ECO:0007669"/>
    <property type="project" value="UniProtKB-KW"/>
</dbReference>
<dbReference type="InterPro" id="IPR003018">
    <property type="entry name" value="GAF"/>
</dbReference>
<evidence type="ECO:0000256" key="3">
    <source>
        <dbReference type="ARBA" id="ARBA00023015"/>
    </source>
</evidence>
<dbReference type="EMBL" id="CP043661">
    <property type="protein sequence ID" value="QNE21437.1"/>
    <property type="molecule type" value="Genomic_DNA"/>
</dbReference>
<gene>
    <name evidence="6" type="ORF">F1D05_30325</name>
</gene>
<dbReference type="Pfam" id="PF13185">
    <property type="entry name" value="GAF_2"/>
    <property type="match status" value="1"/>
</dbReference>
<evidence type="ECO:0000256" key="2">
    <source>
        <dbReference type="ARBA" id="ARBA00022777"/>
    </source>
</evidence>
<dbReference type="Pfam" id="PF03861">
    <property type="entry name" value="ANTAR"/>
    <property type="match status" value="1"/>
</dbReference>
<keyword evidence="1" id="KW-0808">Transferase</keyword>
<dbReference type="SUPFAM" id="SSF55781">
    <property type="entry name" value="GAF domain-like"/>
    <property type="match status" value="1"/>
</dbReference>
<keyword evidence="2" id="KW-0418">Kinase</keyword>